<feature type="region of interest" description="Disordered" evidence="1">
    <location>
        <begin position="1"/>
        <end position="68"/>
    </location>
</feature>
<dbReference type="EMBL" id="CP046904">
    <property type="protein sequence ID" value="QGZ43325.1"/>
    <property type="molecule type" value="Genomic_DNA"/>
</dbReference>
<dbReference type="Proteomes" id="UP000437862">
    <property type="component" value="Chromosome"/>
</dbReference>
<name>A0ABX6G0M4_9BURK</name>
<reference evidence="2 3" key="1">
    <citation type="submission" date="2019-12" db="EMBL/GenBank/DDBJ databases">
        <title>Draft Genome Sequences of Six Type Strains of the Genus Massilia.</title>
        <authorList>
            <person name="Miess H."/>
            <person name="Frediansyah A."/>
            <person name="Goeker M."/>
            <person name="Gross H."/>
        </authorList>
    </citation>
    <scope>NUCLEOTIDE SEQUENCE [LARGE SCALE GENOMIC DNA]</scope>
    <source>
        <strain evidence="2 3">DSM 26639</strain>
    </source>
</reference>
<sequence length="138" mass="14506">MQPAKAAKPKTTAKAAGKAAEKPAAKPAAKAGAKPAAKPATKAAAKPAKAAKPVEKATDILKEKPRKERLVRDSFTMPEAEYAVLGQVKKACLKAGFEIKKSELLRIGVALISQIDMATLQNVLASLPQLKTGRPKKD</sequence>
<keyword evidence="3" id="KW-1185">Reference proteome</keyword>
<proteinExistence type="predicted"/>
<evidence type="ECO:0000256" key="1">
    <source>
        <dbReference type="SAM" id="MobiDB-lite"/>
    </source>
</evidence>
<feature type="compositionally biased region" description="Low complexity" evidence="1">
    <location>
        <begin position="1"/>
        <end position="18"/>
    </location>
</feature>
<organism evidence="2 3">
    <name type="scientific">Pseudoduganella flava</name>
    <dbReference type="NCBI Taxonomy" id="871742"/>
    <lineage>
        <taxon>Bacteria</taxon>
        <taxon>Pseudomonadati</taxon>
        <taxon>Pseudomonadota</taxon>
        <taxon>Betaproteobacteria</taxon>
        <taxon>Burkholderiales</taxon>
        <taxon>Oxalobacteraceae</taxon>
        <taxon>Telluria group</taxon>
        <taxon>Pseudoduganella</taxon>
    </lineage>
</organism>
<evidence type="ECO:0000313" key="2">
    <source>
        <dbReference type="EMBL" id="QGZ43325.1"/>
    </source>
</evidence>
<feature type="compositionally biased region" description="Basic and acidic residues" evidence="1">
    <location>
        <begin position="52"/>
        <end position="68"/>
    </location>
</feature>
<evidence type="ECO:0000313" key="3">
    <source>
        <dbReference type="Proteomes" id="UP000437862"/>
    </source>
</evidence>
<feature type="compositionally biased region" description="Low complexity" evidence="1">
    <location>
        <begin position="25"/>
        <end position="51"/>
    </location>
</feature>
<gene>
    <name evidence="2" type="ORF">GO485_26240</name>
</gene>
<protein>
    <submittedName>
        <fullName evidence="2">Uncharacterized protein</fullName>
    </submittedName>
</protein>
<accession>A0ABX6G0M4</accession>